<dbReference type="InterPro" id="IPR013087">
    <property type="entry name" value="Znf_C2H2_type"/>
</dbReference>
<dbReference type="PROSITE" id="PS00028">
    <property type="entry name" value="ZINC_FINGER_C2H2_1"/>
    <property type="match status" value="1"/>
</dbReference>
<dbReference type="Pfam" id="PF00096">
    <property type="entry name" value="zf-C2H2"/>
    <property type="match status" value="1"/>
</dbReference>
<feature type="domain" description="C2H2-type" evidence="3">
    <location>
        <begin position="48"/>
        <end position="75"/>
    </location>
</feature>
<evidence type="ECO:0000256" key="1">
    <source>
        <dbReference type="PROSITE-ProRule" id="PRU00042"/>
    </source>
</evidence>
<dbReference type="AlphaFoldDB" id="A0A6A4GA11"/>
<gene>
    <name evidence="4" type="ORF">BT96DRAFT_1010886</name>
</gene>
<dbReference type="GO" id="GO:0008270">
    <property type="term" value="F:zinc ion binding"/>
    <property type="evidence" value="ECO:0007669"/>
    <property type="project" value="UniProtKB-KW"/>
</dbReference>
<dbReference type="SMART" id="SM00355">
    <property type="entry name" value="ZnF_C2H2"/>
    <property type="match status" value="2"/>
</dbReference>
<dbReference type="Proteomes" id="UP000799118">
    <property type="component" value="Unassembled WGS sequence"/>
</dbReference>
<keyword evidence="1" id="KW-0863">Zinc-finger</keyword>
<keyword evidence="5" id="KW-1185">Reference proteome</keyword>
<keyword evidence="1" id="KW-0862">Zinc</keyword>
<reference evidence="4" key="1">
    <citation type="journal article" date="2019" name="Environ. Microbiol.">
        <title>Fungal ecological strategies reflected in gene transcription - a case study of two litter decomposers.</title>
        <authorList>
            <person name="Barbi F."/>
            <person name="Kohler A."/>
            <person name="Barry K."/>
            <person name="Baskaran P."/>
            <person name="Daum C."/>
            <person name="Fauchery L."/>
            <person name="Ihrmark K."/>
            <person name="Kuo A."/>
            <person name="LaButti K."/>
            <person name="Lipzen A."/>
            <person name="Morin E."/>
            <person name="Grigoriev I.V."/>
            <person name="Henrissat B."/>
            <person name="Lindahl B."/>
            <person name="Martin F."/>
        </authorList>
    </citation>
    <scope>NUCLEOTIDE SEQUENCE</scope>
    <source>
        <strain evidence="4">JB14</strain>
    </source>
</reference>
<evidence type="ECO:0000256" key="2">
    <source>
        <dbReference type="SAM" id="MobiDB-lite"/>
    </source>
</evidence>
<sequence>MYRPVGPSAASTSSVRSPAPAQSVGSYSQPYSPSPSLSPSSSRNPKSFICHICFKELGTKQTLKGHIRAHEPGQRLICPKGCGTTFSYSQALRRHLRESRCPRHPRAPPN</sequence>
<feature type="compositionally biased region" description="Low complexity" evidence="2">
    <location>
        <begin position="23"/>
        <end position="44"/>
    </location>
</feature>
<dbReference type="Pfam" id="PF13894">
    <property type="entry name" value="zf-C2H2_4"/>
    <property type="match status" value="1"/>
</dbReference>
<dbReference type="InterPro" id="IPR036236">
    <property type="entry name" value="Znf_C2H2_sf"/>
</dbReference>
<evidence type="ECO:0000313" key="5">
    <source>
        <dbReference type="Proteomes" id="UP000799118"/>
    </source>
</evidence>
<evidence type="ECO:0000313" key="4">
    <source>
        <dbReference type="EMBL" id="KAE9382316.1"/>
    </source>
</evidence>
<dbReference type="SUPFAM" id="SSF57667">
    <property type="entry name" value="beta-beta-alpha zinc fingers"/>
    <property type="match status" value="1"/>
</dbReference>
<accession>A0A6A4GA11</accession>
<name>A0A6A4GA11_9AGAR</name>
<dbReference type="PROSITE" id="PS50157">
    <property type="entry name" value="ZINC_FINGER_C2H2_2"/>
    <property type="match status" value="2"/>
</dbReference>
<dbReference type="Gene3D" id="3.30.160.60">
    <property type="entry name" value="Classic Zinc Finger"/>
    <property type="match status" value="1"/>
</dbReference>
<dbReference type="OrthoDB" id="8922241at2759"/>
<feature type="region of interest" description="Disordered" evidence="2">
    <location>
        <begin position="1"/>
        <end position="44"/>
    </location>
</feature>
<organism evidence="4 5">
    <name type="scientific">Gymnopus androsaceus JB14</name>
    <dbReference type="NCBI Taxonomy" id="1447944"/>
    <lineage>
        <taxon>Eukaryota</taxon>
        <taxon>Fungi</taxon>
        <taxon>Dikarya</taxon>
        <taxon>Basidiomycota</taxon>
        <taxon>Agaricomycotina</taxon>
        <taxon>Agaricomycetes</taxon>
        <taxon>Agaricomycetidae</taxon>
        <taxon>Agaricales</taxon>
        <taxon>Marasmiineae</taxon>
        <taxon>Omphalotaceae</taxon>
        <taxon>Gymnopus</taxon>
    </lineage>
</organism>
<dbReference type="EMBL" id="ML771786">
    <property type="protein sequence ID" value="KAE9382316.1"/>
    <property type="molecule type" value="Genomic_DNA"/>
</dbReference>
<proteinExistence type="predicted"/>
<evidence type="ECO:0000259" key="3">
    <source>
        <dbReference type="PROSITE" id="PS50157"/>
    </source>
</evidence>
<keyword evidence="1" id="KW-0479">Metal-binding</keyword>
<protein>
    <recommendedName>
        <fullName evidence="3">C2H2-type domain-containing protein</fullName>
    </recommendedName>
</protein>
<feature type="domain" description="C2H2-type" evidence="3">
    <location>
        <begin position="76"/>
        <end position="109"/>
    </location>
</feature>